<dbReference type="AlphaFoldDB" id="A0A7J6H1H6"/>
<evidence type="ECO:0000256" key="1">
    <source>
        <dbReference type="ARBA" id="ARBA00004761"/>
    </source>
</evidence>
<name>A0A7J6H1H6_CANSA</name>
<accession>A0A7J6H1H6</accession>
<dbReference type="Pfam" id="PF01081">
    <property type="entry name" value="Aldolase"/>
    <property type="match status" value="1"/>
</dbReference>
<comment type="pathway">
    <text evidence="1">Carbohydrate acid metabolism.</text>
</comment>
<sequence>MDEVGVRIMEIGSLKGKALPPPCLLPQNTAPPLRPRINFSQLSHADHTLTRIQTSGIIACLRANTAELAMEAARAALSGGITVLEIVRSTPGVFEVLKQLVNDYPTTVGTVLNIEDARKAVGAGAKFLMSPAIVKDVIDMDGFQNGEVLYIPGAMTPTEILSAHDSGAKIVKVYPVSVLGGVQYISALKKPFPHISMVASQGITIDSVGEYIANGASSVVLSDAIFDKQAMAQNNFNVIRQLAHFATLQASQVLECSRQFFGFAAEFSFLEFILLLSVASYQIPFMHIEEKLWLSADYIYLSELVLYSSQGSASSLHPPRCKLVHMAAKDLQRSVKNQKSYETELIVFLIMLY</sequence>
<dbReference type="InterPro" id="IPR013785">
    <property type="entry name" value="Aldolase_TIM"/>
</dbReference>
<evidence type="ECO:0000256" key="4">
    <source>
        <dbReference type="ARBA" id="ARBA00023239"/>
    </source>
</evidence>
<dbReference type="InterPro" id="IPR000887">
    <property type="entry name" value="Aldlse_KDPG_KHG"/>
</dbReference>
<dbReference type="SUPFAM" id="SSF51569">
    <property type="entry name" value="Aldolase"/>
    <property type="match status" value="1"/>
</dbReference>
<dbReference type="PANTHER" id="PTHR30246">
    <property type="entry name" value="2-KETO-3-DEOXY-6-PHOSPHOGLUCONATE ALDOLASE"/>
    <property type="match status" value="1"/>
</dbReference>
<dbReference type="PANTHER" id="PTHR30246:SF1">
    <property type="entry name" value="2-DEHYDRO-3-DEOXY-6-PHOSPHOGALACTONATE ALDOLASE-RELATED"/>
    <property type="match status" value="1"/>
</dbReference>
<comment type="similarity">
    <text evidence="2">Belongs to the KHG/KDPG aldolase family.</text>
</comment>
<evidence type="ECO:0000256" key="3">
    <source>
        <dbReference type="ARBA" id="ARBA00011233"/>
    </source>
</evidence>
<gene>
    <name evidence="6" type="ORF">F8388_026795</name>
</gene>
<dbReference type="GO" id="GO:0016829">
    <property type="term" value="F:lyase activity"/>
    <property type="evidence" value="ECO:0007669"/>
    <property type="project" value="UniProtKB-KW"/>
</dbReference>
<keyword evidence="5" id="KW-0119">Carbohydrate metabolism</keyword>
<evidence type="ECO:0000313" key="7">
    <source>
        <dbReference type="Proteomes" id="UP000525078"/>
    </source>
</evidence>
<evidence type="ECO:0000256" key="2">
    <source>
        <dbReference type="ARBA" id="ARBA00006906"/>
    </source>
</evidence>
<dbReference type="Proteomes" id="UP000525078">
    <property type="component" value="Unassembled WGS sequence"/>
</dbReference>
<keyword evidence="4" id="KW-0456">Lyase</keyword>
<protein>
    <recommendedName>
        <fullName evidence="8">KHG/KDPG aldolase</fullName>
    </recommendedName>
</protein>
<comment type="caution">
    <text evidence="6">The sequence shown here is derived from an EMBL/GenBank/DDBJ whole genome shotgun (WGS) entry which is preliminary data.</text>
</comment>
<evidence type="ECO:0008006" key="8">
    <source>
        <dbReference type="Google" id="ProtNLM"/>
    </source>
</evidence>
<organism evidence="6 7">
    <name type="scientific">Cannabis sativa</name>
    <name type="common">Hemp</name>
    <name type="synonym">Marijuana</name>
    <dbReference type="NCBI Taxonomy" id="3483"/>
    <lineage>
        <taxon>Eukaryota</taxon>
        <taxon>Viridiplantae</taxon>
        <taxon>Streptophyta</taxon>
        <taxon>Embryophyta</taxon>
        <taxon>Tracheophyta</taxon>
        <taxon>Spermatophyta</taxon>
        <taxon>Magnoliopsida</taxon>
        <taxon>eudicotyledons</taxon>
        <taxon>Gunneridae</taxon>
        <taxon>Pentapetalae</taxon>
        <taxon>rosids</taxon>
        <taxon>fabids</taxon>
        <taxon>Rosales</taxon>
        <taxon>Cannabaceae</taxon>
        <taxon>Cannabis</taxon>
    </lineage>
</organism>
<reference evidence="6 7" key="1">
    <citation type="journal article" date="2020" name="bioRxiv">
        <title>Sequence and annotation of 42 cannabis genomes reveals extensive copy number variation in cannabinoid synthesis and pathogen resistance genes.</title>
        <authorList>
            <person name="Mckernan K.J."/>
            <person name="Helbert Y."/>
            <person name="Kane L.T."/>
            <person name="Ebling H."/>
            <person name="Zhang L."/>
            <person name="Liu B."/>
            <person name="Eaton Z."/>
            <person name="Mclaughlin S."/>
            <person name="Kingan S."/>
            <person name="Baybayan P."/>
            <person name="Concepcion G."/>
            <person name="Jordan M."/>
            <person name="Riva A."/>
            <person name="Barbazuk W."/>
            <person name="Harkins T."/>
        </authorList>
    </citation>
    <scope>NUCLEOTIDE SEQUENCE [LARGE SCALE GENOMIC DNA]</scope>
    <source>
        <strain evidence="7">cv. Jamaican Lion 4</strain>
        <tissue evidence="6">Leaf</tissue>
    </source>
</reference>
<evidence type="ECO:0000256" key="5">
    <source>
        <dbReference type="ARBA" id="ARBA00023277"/>
    </source>
</evidence>
<dbReference type="CDD" id="cd00452">
    <property type="entry name" value="KDPG_aldolase"/>
    <property type="match status" value="1"/>
</dbReference>
<evidence type="ECO:0000313" key="6">
    <source>
        <dbReference type="EMBL" id="KAF4389066.1"/>
    </source>
</evidence>
<comment type="subunit">
    <text evidence="3">Homotrimer.</text>
</comment>
<dbReference type="EMBL" id="JAATIP010000032">
    <property type="protein sequence ID" value="KAF4389066.1"/>
    <property type="molecule type" value="Genomic_DNA"/>
</dbReference>
<dbReference type="Gene3D" id="3.20.20.70">
    <property type="entry name" value="Aldolase class I"/>
    <property type="match status" value="1"/>
</dbReference>
<proteinExistence type="inferred from homology"/>